<dbReference type="PANTHER" id="PTHR43318:SF1">
    <property type="entry name" value="POLYSACCHARIDE BIOSYNTHESIS PROTEIN EPSC-RELATED"/>
    <property type="match status" value="1"/>
</dbReference>
<dbReference type="PANTHER" id="PTHR43318">
    <property type="entry name" value="UDP-N-ACETYLGLUCOSAMINE 4,6-DEHYDRATASE"/>
    <property type="match status" value="1"/>
</dbReference>
<sequence>MWRYVSLRDVIKVFNACLIAGIGFLIFAAALLYDYQALAVKIFLLHTFSLCFMRGAYRYLFETIYEKANMPKEAKNVILLGTGAETDLFIRQCAVSSGESKYRYRIHGIISTEPGHDLRNIRGVEILGNVKDIENILRRIFCASAATRTITSLIITNPNFRGRRTQDVVRSAVAFGINVERASILSVSNVMGEGAKEPRVTPVNLEDLIGRKEIALDMKELAQWIRGKNVLITGAGGSIGSEIARQISGLSPNHVSLADNSEFSLYTIDQEIEDIAPAVSRRICLIDIRDSIKMKDLIKREKPDIVFHAAALKHIHIVESHPAEAIETNLIATCKLADICEETGVSTVVFISTDKAVYPQSILGMTKRVAEFYFQAIDGLHSKSTHALPSVTNKTRFISVRFGNVLESNGSVIPLFRKKIQNKRPITVTHKDVKRYFMSIQEAVSLVLKSGQISSSGDYGLSNVFILNMGEQVSILSIAENMLLLSGYIPNVDIPIVFSGLRTGERLREYLWEDGDILHKTSEEDILFVQGCKYDFEYIKKALVKIENFLSSGDTAGAVATMNEIASATTDDLTKSVPVVA</sequence>
<gene>
    <name evidence="4" type="ORF">HYD_5770</name>
</gene>
<dbReference type="SUPFAM" id="SSF51735">
    <property type="entry name" value="NAD(P)-binding Rossmann-fold domains"/>
    <property type="match status" value="1"/>
</dbReference>
<evidence type="ECO:0000313" key="5">
    <source>
        <dbReference type="Proteomes" id="UP001320209"/>
    </source>
</evidence>
<accession>A0ABN6L3X6</accession>
<feature type="transmembrane region" description="Helical" evidence="2">
    <location>
        <begin position="12"/>
        <end position="32"/>
    </location>
</feature>
<dbReference type="InterPro" id="IPR036291">
    <property type="entry name" value="NAD(P)-bd_dom_sf"/>
</dbReference>
<protein>
    <submittedName>
        <fullName evidence="4">Polysaccharide biosynthesis protein CapD</fullName>
    </submittedName>
</protein>
<keyword evidence="5" id="KW-1185">Reference proteome</keyword>
<dbReference type="Gene3D" id="3.40.50.720">
    <property type="entry name" value="NAD(P)-binding Rossmann-like Domain"/>
    <property type="match status" value="2"/>
</dbReference>
<evidence type="ECO:0000256" key="2">
    <source>
        <dbReference type="SAM" id="Phobius"/>
    </source>
</evidence>
<keyword evidence="2" id="KW-1133">Transmembrane helix</keyword>
<name>A0ABN6L3X6_9PROT</name>
<evidence type="ECO:0000256" key="1">
    <source>
        <dbReference type="ARBA" id="ARBA00007430"/>
    </source>
</evidence>
<dbReference type="EMBL" id="AP025225">
    <property type="protein sequence ID" value="BDB96444.1"/>
    <property type="molecule type" value="Genomic_DNA"/>
</dbReference>
<feature type="domain" description="Polysaccharide biosynthesis protein CapD-like" evidence="3">
    <location>
        <begin position="230"/>
        <end position="529"/>
    </location>
</feature>
<proteinExistence type="inferred from homology"/>
<comment type="similarity">
    <text evidence="1">Belongs to the polysaccharide synthase family.</text>
</comment>
<organism evidence="4 5">
    <name type="scientific">Candidatus Hydrogenosomobacter endosymbioticus</name>
    <dbReference type="NCBI Taxonomy" id="2558174"/>
    <lineage>
        <taxon>Bacteria</taxon>
        <taxon>Pseudomonadati</taxon>
        <taxon>Pseudomonadota</taxon>
        <taxon>Alphaproteobacteria</taxon>
        <taxon>Holosporales</taxon>
        <taxon>Holosporaceae</taxon>
        <taxon>Candidatus Hydrogenosomobacter</taxon>
    </lineage>
</organism>
<dbReference type="Proteomes" id="UP001320209">
    <property type="component" value="Chromosome"/>
</dbReference>
<dbReference type="InterPro" id="IPR003869">
    <property type="entry name" value="Polysac_CapD-like"/>
</dbReference>
<reference evidence="4" key="1">
    <citation type="submission" date="2021-10" db="EMBL/GenBank/DDBJ databases">
        <title>Genome Sequence of The Candidatus Hydrogeosomobacter endosymbioticus, an Intracellular Bacterial Symbiont of the Anaerobic Ciliate GW7.</title>
        <authorList>
            <person name="Shiohama Y."/>
            <person name="Shinzato N."/>
        </authorList>
    </citation>
    <scope>NUCLEOTIDE SEQUENCE [LARGE SCALE GENOMIC DNA]</scope>
    <source>
        <strain evidence="4">200920</strain>
    </source>
</reference>
<dbReference type="Pfam" id="PF02719">
    <property type="entry name" value="Polysacc_synt_2"/>
    <property type="match status" value="1"/>
</dbReference>
<evidence type="ECO:0000313" key="4">
    <source>
        <dbReference type="EMBL" id="BDB96444.1"/>
    </source>
</evidence>
<keyword evidence="2" id="KW-0472">Membrane</keyword>
<keyword evidence="2" id="KW-0812">Transmembrane</keyword>
<dbReference type="CDD" id="cd05237">
    <property type="entry name" value="UDP_invert_4-6DH_SDR_e"/>
    <property type="match status" value="1"/>
</dbReference>
<evidence type="ECO:0000259" key="3">
    <source>
        <dbReference type="Pfam" id="PF02719"/>
    </source>
</evidence>
<dbReference type="InterPro" id="IPR051203">
    <property type="entry name" value="Polysaccharide_Synthase-Rel"/>
</dbReference>